<keyword evidence="2" id="KW-1185">Reference proteome</keyword>
<dbReference type="Proteomes" id="UP001230005">
    <property type="component" value="Unassembled WGS sequence"/>
</dbReference>
<evidence type="ECO:0000313" key="2">
    <source>
        <dbReference type="Proteomes" id="UP001230005"/>
    </source>
</evidence>
<protein>
    <submittedName>
        <fullName evidence="1">Uncharacterized protein</fullName>
    </submittedName>
</protein>
<evidence type="ECO:0000313" key="1">
    <source>
        <dbReference type="EMBL" id="MDQ0255551.1"/>
    </source>
</evidence>
<reference evidence="1 2" key="1">
    <citation type="submission" date="2023-07" db="EMBL/GenBank/DDBJ databases">
        <title>Genomic Encyclopedia of Type Strains, Phase IV (KMG-IV): sequencing the most valuable type-strain genomes for metagenomic binning, comparative biology and taxonomic classification.</title>
        <authorList>
            <person name="Goeker M."/>
        </authorList>
    </citation>
    <scope>NUCLEOTIDE SEQUENCE [LARGE SCALE GENOMIC DNA]</scope>
    <source>
        <strain evidence="1 2">DSM 9768</strain>
    </source>
</reference>
<organism evidence="1 2">
    <name type="scientific">Evansella vedderi</name>
    <dbReference type="NCBI Taxonomy" id="38282"/>
    <lineage>
        <taxon>Bacteria</taxon>
        <taxon>Bacillati</taxon>
        <taxon>Bacillota</taxon>
        <taxon>Bacilli</taxon>
        <taxon>Bacillales</taxon>
        <taxon>Bacillaceae</taxon>
        <taxon>Evansella</taxon>
    </lineage>
</organism>
<gene>
    <name evidence="1" type="ORF">J2S74_002933</name>
</gene>
<dbReference type="EMBL" id="JAUSUG010000011">
    <property type="protein sequence ID" value="MDQ0255551.1"/>
    <property type="molecule type" value="Genomic_DNA"/>
</dbReference>
<name>A0ABT9ZXX9_9BACI</name>
<comment type="caution">
    <text evidence="1">The sequence shown here is derived from an EMBL/GenBank/DDBJ whole genome shotgun (WGS) entry which is preliminary data.</text>
</comment>
<dbReference type="RefSeq" id="WP_307326506.1">
    <property type="nucleotide sequence ID" value="NZ_JAUSUG010000011.1"/>
</dbReference>
<accession>A0ABT9ZXX9</accession>
<proteinExistence type="predicted"/>
<sequence>MSRRTKNDIEKMREICTEYLNKNNNEPHAAYEDMIKEHLISVKSIPSCIRGVKDFIKVSKELKAVL</sequence>